<dbReference type="InterPro" id="IPR002168">
    <property type="entry name" value="Lipase_GDXG_HIS_AS"/>
</dbReference>
<dbReference type="PROSITE" id="PS01173">
    <property type="entry name" value="LIPASE_GDXG_HIS"/>
    <property type="match status" value="1"/>
</dbReference>
<evidence type="ECO:0000313" key="6">
    <source>
        <dbReference type="Proteomes" id="UP000502706"/>
    </source>
</evidence>
<reference evidence="5 6" key="1">
    <citation type="submission" date="2019-10" db="EMBL/GenBank/DDBJ databases">
        <title>Rubrobacter sp nov SCSIO 52915 isolated from a deep-sea sediment in the South China Sea.</title>
        <authorList>
            <person name="Chen R.W."/>
        </authorList>
    </citation>
    <scope>NUCLEOTIDE SEQUENCE [LARGE SCALE GENOMIC DNA]</scope>
    <source>
        <strain evidence="5 6">SCSIO 52915</strain>
    </source>
</reference>
<sequence length="357" mass="37635">MKSTLSARQRLELRAARLLCTLPPRAQVRLSGRPPVRVDGQTLEPDLQLALSVLERRGAPPLETMPPAEAREAYRRQTAVSGGEPVPVGAVRDLTVQGAEGRLSARHYAPDEPGGPHPLVVFFHGGGFVIGDLDTHDAPCRLLCRHAGAHVLAVDYRLAPEHPFPAAVEDGRAAFRWALAHAAELGADADRVAVAGDSAGGNIAAVVSWQAAREGGSAPVLQVLVYPATNMAEHTRSHELFGGGFLLTRELLEWFAAQYVAGADPSDPRLSVLRAGNLSGAAPALVVTAGFDPLRDEGEAYADGLRAAGVPVVLRRFPGLIHSFFNAVGTSRVSREAVIEIAGATRALLAGRGSSRA</sequence>
<evidence type="ECO:0000259" key="4">
    <source>
        <dbReference type="Pfam" id="PF07859"/>
    </source>
</evidence>
<evidence type="ECO:0000256" key="1">
    <source>
        <dbReference type="ARBA" id="ARBA00010515"/>
    </source>
</evidence>
<protein>
    <submittedName>
        <fullName evidence="5">Alpha/beta hydrolase fold domain-containing protein</fullName>
    </submittedName>
</protein>
<dbReference type="Gene3D" id="3.40.50.1820">
    <property type="entry name" value="alpha/beta hydrolase"/>
    <property type="match status" value="1"/>
</dbReference>
<dbReference type="InterPro" id="IPR050300">
    <property type="entry name" value="GDXG_lipolytic_enzyme"/>
</dbReference>
<dbReference type="RefSeq" id="WP_166396807.1">
    <property type="nucleotide sequence ID" value="NZ_CP045121.1"/>
</dbReference>
<keyword evidence="6" id="KW-1185">Reference proteome</keyword>
<dbReference type="PANTHER" id="PTHR48081">
    <property type="entry name" value="AB HYDROLASE SUPERFAMILY PROTEIN C4A8.06C"/>
    <property type="match status" value="1"/>
</dbReference>
<name>A0A6G8PYD2_9ACTN</name>
<evidence type="ECO:0000256" key="2">
    <source>
        <dbReference type="ARBA" id="ARBA00022801"/>
    </source>
</evidence>
<dbReference type="SUPFAM" id="SSF53474">
    <property type="entry name" value="alpha/beta-Hydrolases"/>
    <property type="match status" value="1"/>
</dbReference>
<dbReference type="Pfam" id="PF07859">
    <property type="entry name" value="Abhydrolase_3"/>
    <property type="match status" value="1"/>
</dbReference>
<dbReference type="GO" id="GO:0016787">
    <property type="term" value="F:hydrolase activity"/>
    <property type="evidence" value="ECO:0007669"/>
    <property type="project" value="UniProtKB-KW"/>
</dbReference>
<gene>
    <name evidence="5" type="ORF">GBA65_12130</name>
</gene>
<dbReference type="PROSITE" id="PS01174">
    <property type="entry name" value="LIPASE_GDXG_SER"/>
    <property type="match status" value="1"/>
</dbReference>
<accession>A0A6G8PYD2</accession>
<dbReference type="EMBL" id="CP045121">
    <property type="protein sequence ID" value="QIN79147.1"/>
    <property type="molecule type" value="Genomic_DNA"/>
</dbReference>
<feature type="active site" evidence="3">
    <location>
        <position position="198"/>
    </location>
</feature>
<comment type="similarity">
    <text evidence="1">Belongs to the 'GDXG' lipolytic enzyme family.</text>
</comment>
<organism evidence="5 6">
    <name type="scientific">Rubrobacter marinus</name>
    <dbReference type="NCBI Taxonomy" id="2653852"/>
    <lineage>
        <taxon>Bacteria</taxon>
        <taxon>Bacillati</taxon>
        <taxon>Actinomycetota</taxon>
        <taxon>Rubrobacteria</taxon>
        <taxon>Rubrobacterales</taxon>
        <taxon>Rubrobacteraceae</taxon>
        <taxon>Rubrobacter</taxon>
    </lineage>
</organism>
<keyword evidence="2 5" id="KW-0378">Hydrolase</keyword>
<dbReference type="FunFam" id="3.40.50.1820:FF:000089">
    <property type="entry name" value="Alpha/beta hydrolase"/>
    <property type="match status" value="1"/>
</dbReference>
<dbReference type="AlphaFoldDB" id="A0A6G8PYD2"/>
<dbReference type="Proteomes" id="UP000502706">
    <property type="component" value="Chromosome"/>
</dbReference>
<proteinExistence type="inferred from homology"/>
<evidence type="ECO:0000256" key="3">
    <source>
        <dbReference type="PROSITE-ProRule" id="PRU10038"/>
    </source>
</evidence>
<dbReference type="KEGG" id="rmar:GBA65_12130"/>
<feature type="domain" description="Alpha/beta hydrolase fold-3" evidence="4">
    <location>
        <begin position="120"/>
        <end position="325"/>
    </location>
</feature>
<dbReference type="InterPro" id="IPR033140">
    <property type="entry name" value="Lipase_GDXG_put_SER_AS"/>
</dbReference>
<dbReference type="PANTHER" id="PTHR48081:SF8">
    <property type="entry name" value="ALPHA_BETA HYDROLASE FOLD-3 DOMAIN-CONTAINING PROTEIN-RELATED"/>
    <property type="match status" value="1"/>
</dbReference>
<dbReference type="InterPro" id="IPR013094">
    <property type="entry name" value="AB_hydrolase_3"/>
</dbReference>
<dbReference type="InterPro" id="IPR029058">
    <property type="entry name" value="AB_hydrolase_fold"/>
</dbReference>
<evidence type="ECO:0000313" key="5">
    <source>
        <dbReference type="EMBL" id="QIN79147.1"/>
    </source>
</evidence>